<dbReference type="Gene3D" id="3.90.1150.10">
    <property type="entry name" value="Aspartate Aminotransferase, domain 1"/>
    <property type="match status" value="1"/>
</dbReference>
<keyword evidence="2" id="KW-1185">Reference proteome</keyword>
<dbReference type="Proteomes" id="UP000727407">
    <property type="component" value="Unassembled WGS sequence"/>
</dbReference>
<name>A0A8J4TF63_CLAMG</name>
<sequence>MFLIPAAVGSKLIIRFTVTSQHTRPEDIHRDWGIIQRMANEILQPGRWPRPHALSLDGETEEETLWQEREVETQDEPSMIDKHLVRQNQRRAIRSMSCSAELPPTRPDHTHALKEVPPLGVLAKIPESPEGRRTTRTRLMKFHSEVHLVLDGLWIESLRGQFHLHLFVGACGVQRLLQDGRETRHYWENPRH</sequence>
<dbReference type="InterPro" id="IPR015422">
    <property type="entry name" value="PyrdxlP-dep_Trfase_small"/>
</dbReference>
<proteinExistence type="predicted"/>
<dbReference type="EMBL" id="QNUK01000745">
    <property type="protein sequence ID" value="KAF5889954.1"/>
    <property type="molecule type" value="Genomic_DNA"/>
</dbReference>
<evidence type="ECO:0000313" key="2">
    <source>
        <dbReference type="Proteomes" id="UP000727407"/>
    </source>
</evidence>
<evidence type="ECO:0000313" key="1">
    <source>
        <dbReference type="EMBL" id="KAF5889954.1"/>
    </source>
</evidence>
<dbReference type="AlphaFoldDB" id="A0A8J4TF63"/>
<dbReference type="OrthoDB" id="639767at2759"/>
<reference evidence="1" key="1">
    <citation type="submission" date="2020-07" db="EMBL/GenBank/DDBJ databases">
        <title>Clarias magur genome sequencing, assembly and annotation.</title>
        <authorList>
            <person name="Kushwaha B."/>
            <person name="Kumar R."/>
            <person name="Das P."/>
            <person name="Joshi C.G."/>
            <person name="Kumar D."/>
            <person name="Nagpure N.S."/>
            <person name="Pandey M."/>
            <person name="Agarwal S."/>
            <person name="Srivastava S."/>
            <person name="Singh M."/>
            <person name="Sahoo L."/>
            <person name="Jayasankar P."/>
            <person name="Meher P.K."/>
            <person name="Koringa P.G."/>
            <person name="Iquebal M.A."/>
            <person name="Das S.P."/>
            <person name="Bit A."/>
            <person name="Patnaik S."/>
            <person name="Patel N."/>
            <person name="Shah T.M."/>
            <person name="Hinsu A."/>
            <person name="Jena J.K."/>
        </authorList>
    </citation>
    <scope>NUCLEOTIDE SEQUENCE</scope>
    <source>
        <strain evidence="1">CIFAMagur01</strain>
        <tissue evidence="1">Testis</tissue>
    </source>
</reference>
<protein>
    <submittedName>
        <fullName evidence="1">Histidine decarboxylase</fullName>
    </submittedName>
</protein>
<gene>
    <name evidence="1" type="primary">hdc</name>
    <name evidence="1" type="ORF">DAT39_020340</name>
</gene>
<accession>A0A8J4TF63</accession>
<comment type="caution">
    <text evidence="1">The sequence shown here is derived from an EMBL/GenBank/DDBJ whole genome shotgun (WGS) entry which is preliminary data.</text>
</comment>
<organism evidence="1 2">
    <name type="scientific">Clarias magur</name>
    <name type="common">Asian catfish</name>
    <name type="synonym">Macropteronotus magur</name>
    <dbReference type="NCBI Taxonomy" id="1594786"/>
    <lineage>
        <taxon>Eukaryota</taxon>
        <taxon>Metazoa</taxon>
        <taxon>Chordata</taxon>
        <taxon>Craniata</taxon>
        <taxon>Vertebrata</taxon>
        <taxon>Euteleostomi</taxon>
        <taxon>Actinopterygii</taxon>
        <taxon>Neopterygii</taxon>
        <taxon>Teleostei</taxon>
        <taxon>Ostariophysi</taxon>
        <taxon>Siluriformes</taxon>
        <taxon>Clariidae</taxon>
        <taxon>Clarias</taxon>
    </lineage>
</organism>